<dbReference type="Gene3D" id="1.10.10.60">
    <property type="entry name" value="Homeodomain-like"/>
    <property type="match status" value="1"/>
</dbReference>
<dbReference type="InterPro" id="IPR025948">
    <property type="entry name" value="HTH-like_dom"/>
</dbReference>
<dbReference type="InterPro" id="IPR048020">
    <property type="entry name" value="Transpos_IS3"/>
</dbReference>
<accession>A0ABW5GXZ5</accession>
<dbReference type="InterPro" id="IPR036397">
    <property type="entry name" value="RNaseH_sf"/>
</dbReference>
<dbReference type="Pfam" id="PF13333">
    <property type="entry name" value="rve_2"/>
    <property type="match status" value="1"/>
</dbReference>
<organism evidence="4 5">
    <name type="scientific">Amycolatopsis samaneae</name>
    <dbReference type="NCBI Taxonomy" id="664691"/>
    <lineage>
        <taxon>Bacteria</taxon>
        <taxon>Bacillati</taxon>
        <taxon>Actinomycetota</taxon>
        <taxon>Actinomycetes</taxon>
        <taxon>Pseudonocardiales</taxon>
        <taxon>Pseudonocardiaceae</taxon>
        <taxon>Amycolatopsis</taxon>
    </lineage>
</organism>
<feature type="non-terminal residue" evidence="4">
    <location>
        <position position="385"/>
    </location>
</feature>
<comment type="caution">
    <text evidence="4">The sequence shown here is derived from an EMBL/GenBank/DDBJ whole genome shotgun (WGS) entry which is preliminary data.</text>
</comment>
<evidence type="ECO:0000256" key="2">
    <source>
        <dbReference type="SAM" id="Coils"/>
    </source>
</evidence>
<evidence type="ECO:0000256" key="1">
    <source>
        <dbReference type="ARBA" id="ARBA00002286"/>
    </source>
</evidence>
<dbReference type="Pfam" id="PF00665">
    <property type="entry name" value="rve"/>
    <property type="match status" value="1"/>
</dbReference>
<gene>
    <name evidence="4" type="ORF">ACFSYJ_44560</name>
</gene>
<name>A0ABW5GXZ5_9PSEU</name>
<dbReference type="EMBL" id="JBHUKU010000045">
    <property type="protein sequence ID" value="MFD2465745.1"/>
    <property type="molecule type" value="Genomic_DNA"/>
</dbReference>
<dbReference type="Gene3D" id="3.30.420.10">
    <property type="entry name" value="Ribonuclease H-like superfamily/Ribonuclease H"/>
    <property type="match status" value="1"/>
</dbReference>
<keyword evidence="2" id="KW-0175">Coiled coil</keyword>
<dbReference type="PANTHER" id="PTHR46889:SF4">
    <property type="entry name" value="TRANSPOSASE INSO FOR INSERTION SEQUENCE ELEMENT IS911B-RELATED"/>
    <property type="match status" value="1"/>
</dbReference>
<dbReference type="InterPro" id="IPR012337">
    <property type="entry name" value="RNaseH-like_sf"/>
</dbReference>
<sequence>MPAPHPPEFRQRAVELARLGDKPVAALAKDLGISESCLRNWMAQADADENGSTTKLTSTEKRELAELRRKNRQLELENEILKRAAAYFARENILPKLTFPLVHELAADGINVAVACRVLHVSRSGYYEWRDRPTSPRQEENALLLKYIEQIHADSRGTYGSPRVHAELTLGLGLPVNRKRVERLMREAGIQGLYRRRRTWTTIRDPNADLSPDLVNRQFIVDAPDRLWITDITEHPTEDGKLYCAAVMDAYSRLIIGWSIANHMRTELVTDALGMAILRRNPEHNTTILHSDHGSQYTSWAFGQRLRAAGLLASMGTVGDCYDNAMMESFWGTLQLEILDTKQWKTRDQLANAIFEWIECWYNPKRRHSSIGMHAPVTFEALHTP</sequence>
<evidence type="ECO:0000259" key="3">
    <source>
        <dbReference type="PROSITE" id="PS50994"/>
    </source>
</evidence>
<proteinExistence type="predicted"/>
<evidence type="ECO:0000313" key="5">
    <source>
        <dbReference type="Proteomes" id="UP001597419"/>
    </source>
</evidence>
<dbReference type="PROSITE" id="PS50994">
    <property type="entry name" value="INTEGRASE"/>
    <property type="match status" value="1"/>
</dbReference>
<feature type="coiled-coil region" evidence="2">
    <location>
        <begin position="57"/>
        <end position="84"/>
    </location>
</feature>
<dbReference type="NCBIfam" id="NF033516">
    <property type="entry name" value="transpos_IS3"/>
    <property type="match status" value="1"/>
</dbReference>
<dbReference type="InterPro" id="IPR009057">
    <property type="entry name" value="Homeodomain-like_sf"/>
</dbReference>
<reference evidence="5" key="1">
    <citation type="journal article" date="2019" name="Int. J. Syst. Evol. Microbiol.">
        <title>The Global Catalogue of Microorganisms (GCM) 10K type strain sequencing project: providing services to taxonomists for standard genome sequencing and annotation.</title>
        <authorList>
            <consortium name="The Broad Institute Genomics Platform"/>
            <consortium name="The Broad Institute Genome Sequencing Center for Infectious Disease"/>
            <person name="Wu L."/>
            <person name="Ma J."/>
        </authorList>
    </citation>
    <scope>NUCLEOTIDE SEQUENCE [LARGE SCALE GENOMIC DNA]</scope>
    <source>
        <strain evidence="5">CGMCC 4.7643</strain>
    </source>
</reference>
<dbReference type="PANTHER" id="PTHR46889">
    <property type="entry name" value="TRANSPOSASE INSF FOR INSERTION SEQUENCE IS3B-RELATED"/>
    <property type="match status" value="1"/>
</dbReference>
<dbReference type="Pfam" id="PF01527">
    <property type="entry name" value="HTH_Tnp_1"/>
    <property type="match status" value="1"/>
</dbReference>
<dbReference type="Pfam" id="PF13276">
    <property type="entry name" value="HTH_21"/>
    <property type="match status" value="1"/>
</dbReference>
<evidence type="ECO:0000313" key="4">
    <source>
        <dbReference type="EMBL" id="MFD2465745.1"/>
    </source>
</evidence>
<comment type="function">
    <text evidence="1">Involved in the transposition of the insertion sequence.</text>
</comment>
<dbReference type="Proteomes" id="UP001597419">
    <property type="component" value="Unassembled WGS sequence"/>
</dbReference>
<keyword evidence="5" id="KW-1185">Reference proteome</keyword>
<feature type="domain" description="Integrase catalytic" evidence="3">
    <location>
        <begin position="220"/>
        <end position="384"/>
    </location>
</feature>
<dbReference type="InterPro" id="IPR050900">
    <property type="entry name" value="Transposase_IS3/IS150/IS904"/>
</dbReference>
<dbReference type="InterPro" id="IPR002514">
    <property type="entry name" value="Transposase_8"/>
</dbReference>
<dbReference type="RefSeq" id="WP_378273167.1">
    <property type="nucleotide sequence ID" value="NZ_JBHUKU010000045.1"/>
</dbReference>
<dbReference type="SUPFAM" id="SSF53098">
    <property type="entry name" value="Ribonuclease H-like"/>
    <property type="match status" value="1"/>
</dbReference>
<dbReference type="SUPFAM" id="SSF46689">
    <property type="entry name" value="Homeodomain-like"/>
    <property type="match status" value="1"/>
</dbReference>
<dbReference type="InterPro" id="IPR001584">
    <property type="entry name" value="Integrase_cat-core"/>
</dbReference>
<protein>
    <submittedName>
        <fullName evidence="4">IS3 family transposase</fullName>
    </submittedName>
</protein>